<evidence type="ECO:0000313" key="3">
    <source>
        <dbReference type="Proteomes" id="UP000245639"/>
    </source>
</evidence>
<accession>A0A2U1FIB5</accession>
<dbReference type="Proteomes" id="UP000245639">
    <property type="component" value="Unassembled WGS sequence"/>
</dbReference>
<keyword evidence="1" id="KW-0472">Membrane</keyword>
<dbReference type="RefSeq" id="WP_165825597.1">
    <property type="nucleotide sequence ID" value="NZ_QEKW01000003.1"/>
</dbReference>
<organism evidence="2 3">
    <name type="scientific">Actinomycetospora cinnamomea</name>
    <dbReference type="NCBI Taxonomy" id="663609"/>
    <lineage>
        <taxon>Bacteria</taxon>
        <taxon>Bacillati</taxon>
        <taxon>Actinomycetota</taxon>
        <taxon>Actinomycetes</taxon>
        <taxon>Pseudonocardiales</taxon>
        <taxon>Pseudonocardiaceae</taxon>
        <taxon>Actinomycetospora</taxon>
    </lineage>
</organism>
<protein>
    <submittedName>
        <fullName evidence="2">Uncharacterized protein</fullName>
    </submittedName>
</protein>
<feature type="transmembrane region" description="Helical" evidence="1">
    <location>
        <begin position="6"/>
        <end position="26"/>
    </location>
</feature>
<feature type="transmembrane region" description="Helical" evidence="1">
    <location>
        <begin position="33"/>
        <end position="52"/>
    </location>
</feature>
<evidence type="ECO:0000313" key="2">
    <source>
        <dbReference type="EMBL" id="PVZ11908.1"/>
    </source>
</evidence>
<comment type="caution">
    <text evidence="2">The sequence shown here is derived from an EMBL/GenBank/DDBJ whole genome shotgun (WGS) entry which is preliminary data.</text>
</comment>
<dbReference type="EMBL" id="QEKW01000003">
    <property type="protein sequence ID" value="PVZ11908.1"/>
    <property type="molecule type" value="Genomic_DNA"/>
</dbReference>
<evidence type="ECO:0000256" key="1">
    <source>
        <dbReference type="SAM" id="Phobius"/>
    </source>
</evidence>
<reference evidence="2 3" key="1">
    <citation type="submission" date="2018-04" db="EMBL/GenBank/DDBJ databases">
        <title>Genomic Encyclopedia of Type Strains, Phase IV (KMG-IV): sequencing the most valuable type-strain genomes for metagenomic binning, comparative biology and taxonomic classification.</title>
        <authorList>
            <person name="Goeker M."/>
        </authorList>
    </citation>
    <scope>NUCLEOTIDE SEQUENCE [LARGE SCALE GENOMIC DNA]</scope>
    <source>
        <strain evidence="2 3">DSM 45771</strain>
    </source>
</reference>
<keyword evidence="3" id="KW-1185">Reference proteome</keyword>
<keyword evidence="1" id="KW-0812">Transmembrane</keyword>
<proteinExistence type="predicted"/>
<sequence length="54" mass="5449">MTWSDLLAVGLLAVGGLLVGGVITFWPRNRPVAVVLGVLAALAVAGAILRLVPA</sequence>
<dbReference type="AlphaFoldDB" id="A0A2U1FIB5"/>
<gene>
    <name evidence="2" type="ORF">C8D89_103238</name>
</gene>
<keyword evidence="1" id="KW-1133">Transmembrane helix</keyword>
<name>A0A2U1FIB5_9PSEU</name>